<protein>
    <recommendedName>
        <fullName evidence="7">Lipid storage droplets surface-binding protein 2</fullName>
    </recommendedName>
</protein>
<dbReference type="InterPro" id="IPR004279">
    <property type="entry name" value="Perilipin"/>
</dbReference>
<keyword evidence="3" id="KW-0551">Lipid droplet</keyword>
<evidence type="ECO:0000313" key="5">
    <source>
        <dbReference type="EMBL" id="KAK9508055.1"/>
    </source>
</evidence>
<evidence type="ECO:0000256" key="2">
    <source>
        <dbReference type="ARBA" id="ARBA00006311"/>
    </source>
</evidence>
<dbReference type="GO" id="GO:0010890">
    <property type="term" value="P:positive regulation of triglyceride storage"/>
    <property type="evidence" value="ECO:0007669"/>
    <property type="project" value="TreeGrafter"/>
</dbReference>
<comment type="similarity">
    <text evidence="2">Belongs to the perilipin family.</text>
</comment>
<dbReference type="Pfam" id="PF03036">
    <property type="entry name" value="Perilipin"/>
    <property type="match status" value="1"/>
</dbReference>
<feature type="compositionally biased region" description="Basic and acidic residues" evidence="4">
    <location>
        <begin position="241"/>
        <end position="261"/>
    </location>
</feature>
<evidence type="ECO:0000313" key="6">
    <source>
        <dbReference type="Proteomes" id="UP001461498"/>
    </source>
</evidence>
<organism evidence="5 6">
    <name type="scientific">Rhynocoris fuscipes</name>
    <dbReference type="NCBI Taxonomy" id="488301"/>
    <lineage>
        <taxon>Eukaryota</taxon>
        <taxon>Metazoa</taxon>
        <taxon>Ecdysozoa</taxon>
        <taxon>Arthropoda</taxon>
        <taxon>Hexapoda</taxon>
        <taxon>Insecta</taxon>
        <taxon>Pterygota</taxon>
        <taxon>Neoptera</taxon>
        <taxon>Paraneoptera</taxon>
        <taxon>Hemiptera</taxon>
        <taxon>Heteroptera</taxon>
        <taxon>Panheteroptera</taxon>
        <taxon>Cimicomorpha</taxon>
        <taxon>Reduviidae</taxon>
        <taxon>Harpactorinae</taxon>
        <taxon>Harpactorini</taxon>
        <taxon>Rhynocoris</taxon>
    </lineage>
</organism>
<proteinExistence type="inferred from homology"/>
<evidence type="ECO:0008006" key="7">
    <source>
        <dbReference type="Google" id="ProtNLM"/>
    </source>
</evidence>
<gene>
    <name evidence="5" type="ORF">O3M35_007801</name>
</gene>
<accession>A0AAW1DD67</accession>
<feature type="compositionally biased region" description="Polar residues" evidence="4">
    <location>
        <begin position="211"/>
        <end position="232"/>
    </location>
</feature>
<evidence type="ECO:0000256" key="4">
    <source>
        <dbReference type="SAM" id="MobiDB-lite"/>
    </source>
</evidence>
<comment type="caution">
    <text evidence="5">The sequence shown here is derived from an EMBL/GenBank/DDBJ whole genome shotgun (WGS) entry which is preliminary data.</text>
</comment>
<dbReference type="GO" id="GO:0005829">
    <property type="term" value="C:cytosol"/>
    <property type="evidence" value="ECO:0007669"/>
    <property type="project" value="TreeGrafter"/>
</dbReference>
<evidence type="ECO:0000256" key="3">
    <source>
        <dbReference type="ARBA" id="ARBA00022677"/>
    </source>
</evidence>
<sequence length="261" mass="28780">MTAATLPQLQVIEKLRQIPMVEIACNTSAGVYRRVKDCNGLVHWTLNGAEGAFQIALGAVTPVAVKLQQPINLVDGTLCKGIDVLQEKVPIVKEQPLQIYESAKNYVSNTACAGRVQSLTNKSWEKANEVLCTSYGNMALSGLDTTSSFADRYIDYYLPASEDEENIHPHPSSECADKVLHTVHTVGTIGAKVSRRVYRTLSGSRKRSKSAEPTNKAQETQTTNTESDSESIPQYIPEKTTTPEKSELIQRRHSKQEDDTN</sequence>
<dbReference type="PANTHER" id="PTHR14024:SF53">
    <property type="entry name" value="LIPID STORAGE DROPLETS SURFACE-BINDING PROTEIN 2"/>
    <property type="match status" value="1"/>
</dbReference>
<evidence type="ECO:0000256" key="1">
    <source>
        <dbReference type="ARBA" id="ARBA00004502"/>
    </source>
</evidence>
<dbReference type="PANTHER" id="PTHR14024">
    <property type="entry name" value="PERILIPIN"/>
    <property type="match status" value="1"/>
</dbReference>
<dbReference type="GO" id="GO:0005811">
    <property type="term" value="C:lipid droplet"/>
    <property type="evidence" value="ECO:0007669"/>
    <property type="project" value="UniProtKB-SubCell"/>
</dbReference>
<dbReference type="Proteomes" id="UP001461498">
    <property type="component" value="Unassembled WGS sequence"/>
</dbReference>
<name>A0AAW1DD67_9HEMI</name>
<reference evidence="5 6" key="1">
    <citation type="submission" date="2022-12" db="EMBL/GenBank/DDBJ databases">
        <title>Chromosome-level genome assembly of true bugs.</title>
        <authorList>
            <person name="Ma L."/>
            <person name="Li H."/>
        </authorList>
    </citation>
    <scope>NUCLEOTIDE SEQUENCE [LARGE SCALE GENOMIC DNA]</scope>
    <source>
        <strain evidence="5">Lab_2022b</strain>
    </source>
</reference>
<comment type="subcellular location">
    <subcellularLocation>
        <location evidence="1">Lipid droplet</location>
    </subcellularLocation>
</comment>
<dbReference type="AlphaFoldDB" id="A0AAW1DD67"/>
<feature type="region of interest" description="Disordered" evidence="4">
    <location>
        <begin position="200"/>
        <end position="261"/>
    </location>
</feature>
<dbReference type="EMBL" id="JAPXFL010000004">
    <property type="protein sequence ID" value="KAK9508055.1"/>
    <property type="molecule type" value="Genomic_DNA"/>
</dbReference>
<keyword evidence="6" id="KW-1185">Reference proteome</keyword>
<dbReference type="GO" id="GO:0019915">
    <property type="term" value="P:lipid storage"/>
    <property type="evidence" value="ECO:0007669"/>
    <property type="project" value="TreeGrafter"/>
</dbReference>